<evidence type="ECO:0000313" key="2">
    <source>
        <dbReference type="EMBL" id="PCS02158.1"/>
    </source>
</evidence>
<dbReference type="STRING" id="1122154.SAMN02746068_01870"/>
<accession>A0A1K2HI99</accession>
<dbReference type="GO" id="GO:0016646">
    <property type="term" value="F:oxidoreductase activity, acting on the CH-NH group of donors, NAD or NADP as acceptor"/>
    <property type="evidence" value="ECO:0007669"/>
    <property type="project" value="TreeGrafter"/>
</dbReference>
<evidence type="ECO:0000313" key="4">
    <source>
        <dbReference type="Proteomes" id="UP000185655"/>
    </source>
</evidence>
<dbReference type="OrthoDB" id="9785372at2"/>
<dbReference type="Proteomes" id="UP000185655">
    <property type="component" value="Unassembled WGS sequence"/>
</dbReference>
<name>A0A1K2HI99_9LACT</name>
<sequence length="208" mass="22639">MKIAVIGATGQAGSLITEKLVAAGADITALVRNASRLKVDIPVIEKDIFALTQADLAPFDVVIEAFRAPEGHEIQHLQAMQHLMALLEDSQTRLIAVGGTSSLYSDETRTKRLIDLVDVTASFYPVAKYMSDAALELKASDLNYTYFSPAAYFDPAGLETRAYSLATDIFTVNASGESYISMADFASAMRDIVLNGTHQREHISIYQN</sequence>
<dbReference type="AlphaFoldDB" id="A0A1K2HI99"/>
<dbReference type="InterPro" id="IPR051606">
    <property type="entry name" value="Polyketide_Oxido-like"/>
</dbReference>
<gene>
    <name evidence="2" type="ORF">RR45_GL000692</name>
    <name evidence="3" type="ORF">SAMN02746068_01870</name>
</gene>
<feature type="domain" description="NAD(P)-binding" evidence="1">
    <location>
        <begin position="7"/>
        <end position="193"/>
    </location>
</feature>
<dbReference type="EMBL" id="JXJT01000018">
    <property type="protein sequence ID" value="PCS02158.1"/>
    <property type="molecule type" value="Genomic_DNA"/>
</dbReference>
<organism evidence="3 4">
    <name type="scientific">Pseudolactococcus chungangensis CAU 28 = DSM 22330</name>
    <dbReference type="NCBI Taxonomy" id="1122154"/>
    <lineage>
        <taxon>Bacteria</taxon>
        <taxon>Bacillati</taxon>
        <taxon>Bacillota</taxon>
        <taxon>Bacilli</taxon>
        <taxon>Lactobacillales</taxon>
        <taxon>Streptococcaceae</taxon>
        <taxon>Pseudolactococcus</taxon>
    </lineage>
</organism>
<dbReference type="SUPFAM" id="SSF51735">
    <property type="entry name" value="NAD(P)-binding Rossmann-fold domains"/>
    <property type="match status" value="1"/>
</dbReference>
<proteinExistence type="predicted"/>
<reference evidence="2 5" key="1">
    <citation type="submission" date="2014-12" db="EMBL/GenBank/DDBJ databases">
        <title>Draft genome sequences of 10 type strains of Lactococcus.</title>
        <authorList>
            <person name="Sun Z."/>
            <person name="Zhong Z."/>
            <person name="Liu W."/>
            <person name="Zhang W."/>
            <person name="Zhang H."/>
        </authorList>
    </citation>
    <scope>NUCLEOTIDE SEQUENCE [LARGE SCALE GENOMIC DNA]</scope>
    <source>
        <strain evidence="2 5">DSM 22330</strain>
    </source>
</reference>
<dbReference type="InterPro" id="IPR036291">
    <property type="entry name" value="NAD(P)-bd_dom_sf"/>
</dbReference>
<dbReference type="Proteomes" id="UP000218979">
    <property type="component" value="Unassembled WGS sequence"/>
</dbReference>
<dbReference type="EMBL" id="FPKS01000014">
    <property type="protein sequence ID" value="SFZ76225.1"/>
    <property type="molecule type" value="Genomic_DNA"/>
</dbReference>
<evidence type="ECO:0000313" key="3">
    <source>
        <dbReference type="EMBL" id="SFZ76225.1"/>
    </source>
</evidence>
<dbReference type="InterPro" id="IPR016040">
    <property type="entry name" value="NAD(P)-bd_dom"/>
</dbReference>
<dbReference type="Gene3D" id="3.40.50.720">
    <property type="entry name" value="NAD(P)-binding Rossmann-like Domain"/>
    <property type="match status" value="1"/>
</dbReference>
<protein>
    <recommendedName>
        <fullName evidence="1">NAD(P)-binding domain-containing protein</fullName>
    </recommendedName>
</protein>
<dbReference type="PANTHER" id="PTHR43355">
    <property type="entry name" value="FLAVIN REDUCTASE (NADPH)"/>
    <property type="match status" value="1"/>
</dbReference>
<dbReference type="RefSeq" id="WP_031366899.1">
    <property type="nucleotide sequence ID" value="NZ_FPKS01000014.1"/>
</dbReference>
<evidence type="ECO:0000313" key="5">
    <source>
        <dbReference type="Proteomes" id="UP000218979"/>
    </source>
</evidence>
<reference evidence="3 4" key="2">
    <citation type="submission" date="2016-11" db="EMBL/GenBank/DDBJ databases">
        <authorList>
            <person name="Jaros S."/>
            <person name="Januszkiewicz K."/>
            <person name="Wedrychowicz H."/>
        </authorList>
    </citation>
    <scope>NUCLEOTIDE SEQUENCE [LARGE SCALE GENOMIC DNA]</scope>
    <source>
        <strain evidence="3 4">DSM 22330</strain>
    </source>
</reference>
<keyword evidence="5" id="KW-1185">Reference proteome</keyword>
<dbReference type="PANTHER" id="PTHR43355:SF2">
    <property type="entry name" value="FLAVIN REDUCTASE (NADPH)"/>
    <property type="match status" value="1"/>
</dbReference>
<dbReference type="Pfam" id="PF13460">
    <property type="entry name" value="NAD_binding_10"/>
    <property type="match status" value="1"/>
</dbReference>
<evidence type="ECO:0000259" key="1">
    <source>
        <dbReference type="Pfam" id="PF13460"/>
    </source>
</evidence>